<feature type="region of interest" description="Disordered" evidence="1">
    <location>
        <begin position="95"/>
        <end position="119"/>
    </location>
</feature>
<reference evidence="2" key="2">
    <citation type="submission" date="2025-09" db="UniProtKB">
        <authorList>
            <consortium name="Ensembl"/>
        </authorList>
    </citation>
    <scope>IDENTIFICATION</scope>
</reference>
<evidence type="ECO:0000313" key="3">
    <source>
        <dbReference type="Proteomes" id="UP000694561"/>
    </source>
</evidence>
<sequence length="119" mass="12237">MGHAMPPAAVEDVEPACAHVCLSSCLCCEETTLSVFLLPQGPVLGLCPSTSALPSVSKHKEAWPRSNACYSGGDTPPLPASCCRWPCPRRGSEPYPLGAAGGGKSRLGAAGSTPRRSTD</sequence>
<dbReference type="GeneTree" id="ENSGT01010000229934"/>
<keyword evidence="3" id="KW-1185">Reference proteome</keyword>
<organism evidence="2 3">
    <name type="scientific">Monodon monoceros</name>
    <name type="common">Narwhal</name>
    <name type="synonym">Ceratodon monodon</name>
    <dbReference type="NCBI Taxonomy" id="40151"/>
    <lineage>
        <taxon>Eukaryota</taxon>
        <taxon>Metazoa</taxon>
        <taxon>Chordata</taxon>
        <taxon>Craniata</taxon>
        <taxon>Vertebrata</taxon>
        <taxon>Euteleostomi</taxon>
        <taxon>Mammalia</taxon>
        <taxon>Eutheria</taxon>
        <taxon>Laurasiatheria</taxon>
        <taxon>Artiodactyla</taxon>
        <taxon>Whippomorpha</taxon>
        <taxon>Cetacea</taxon>
        <taxon>Odontoceti</taxon>
        <taxon>Monodontidae</taxon>
        <taxon>Monodon</taxon>
    </lineage>
</organism>
<proteinExistence type="predicted"/>
<evidence type="ECO:0000313" key="2">
    <source>
        <dbReference type="Ensembl" id="ENSMMNP00015027092.1"/>
    </source>
</evidence>
<dbReference type="Proteomes" id="UP000694561">
    <property type="component" value="Unplaced"/>
</dbReference>
<reference evidence="2" key="1">
    <citation type="submission" date="2025-08" db="UniProtKB">
        <authorList>
            <consortium name="Ensembl"/>
        </authorList>
    </citation>
    <scope>IDENTIFICATION</scope>
</reference>
<evidence type="ECO:0000256" key="1">
    <source>
        <dbReference type="SAM" id="MobiDB-lite"/>
    </source>
</evidence>
<accession>A0A8C6FCT6</accession>
<protein>
    <submittedName>
        <fullName evidence="2">Uncharacterized protein</fullName>
    </submittedName>
</protein>
<dbReference type="Ensembl" id="ENSMMNT00015029779.1">
    <property type="protein sequence ID" value="ENSMMNP00015027092.1"/>
    <property type="gene ID" value="ENSMMNG00015019811.1"/>
</dbReference>
<dbReference type="AlphaFoldDB" id="A0A8C6FCT6"/>
<name>A0A8C6FCT6_MONMO</name>